<comment type="subcellular location">
    <subcellularLocation>
        <location evidence="2">Membrane</location>
    </subcellularLocation>
</comment>
<dbReference type="GO" id="GO:0005886">
    <property type="term" value="C:plasma membrane"/>
    <property type="evidence" value="ECO:0007669"/>
    <property type="project" value="TreeGrafter"/>
</dbReference>
<dbReference type="AlphaFoldDB" id="A0A084IJA8"/>
<comment type="caution">
    <text evidence="14">The sequence shown here is derived from an EMBL/GenBank/DDBJ whole genome shotgun (WGS) entry which is preliminary data.</text>
</comment>
<evidence type="ECO:0000256" key="4">
    <source>
        <dbReference type="ARBA" id="ARBA00022553"/>
    </source>
</evidence>
<dbReference type="PROSITE" id="PS50885">
    <property type="entry name" value="HAMP"/>
    <property type="match status" value="1"/>
</dbReference>
<keyword evidence="7 14" id="KW-0418">Kinase</keyword>
<dbReference type="Pfam" id="PF00672">
    <property type="entry name" value="HAMP"/>
    <property type="match status" value="1"/>
</dbReference>
<evidence type="ECO:0000256" key="3">
    <source>
        <dbReference type="ARBA" id="ARBA00012438"/>
    </source>
</evidence>
<comment type="catalytic activity">
    <reaction evidence="1">
        <text>ATP + protein L-histidine = ADP + protein N-phospho-L-histidine.</text>
        <dbReference type="EC" id="2.7.13.3"/>
    </reaction>
</comment>
<keyword evidence="9" id="KW-0902">Two-component regulatory system</keyword>
<dbReference type="InterPro" id="IPR004358">
    <property type="entry name" value="Sig_transdc_His_kin-like_C"/>
</dbReference>
<keyword evidence="10 11" id="KW-0472">Membrane</keyword>
<evidence type="ECO:0000259" key="13">
    <source>
        <dbReference type="PROSITE" id="PS50885"/>
    </source>
</evidence>
<dbReference type="Pfam" id="PF02518">
    <property type="entry name" value="HATPase_c"/>
    <property type="match status" value="1"/>
</dbReference>
<feature type="domain" description="HAMP" evidence="13">
    <location>
        <begin position="188"/>
        <end position="239"/>
    </location>
</feature>
<dbReference type="InterPro" id="IPR005467">
    <property type="entry name" value="His_kinase_dom"/>
</dbReference>
<dbReference type="GO" id="GO:0000160">
    <property type="term" value="P:phosphorelay signal transduction system"/>
    <property type="evidence" value="ECO:0007669"/>
    <property type="project" value="UniProtKB-KW"/>
</dbReference>
<evidence type="ECO:0000256" key="10">
    <source>
        <dbReference type="ARBA" id="ARBA00023136"/>
    </source>
</evidence>
<dbReference type="SMART" id="SM00387">
    <property type="entry name" value="HATPase_c"/>
    <property type="match status" value="1"/>
</dbReference>
<dbReference type="InterPro" id="IPR050428">
    <property type="entry name" value="TCS_sensor_his_kinase"/>
</dbReference>
<dbReference type="PANTHER" id="PTHR45436:SF4">
    <property type="entry name" value="SENSOR PROTEIN PHOQ"/>
    <property type="match status" value="1"/>
</dbReference>
<organism evidence="14 15">
    <name type="scientific">Salinisphaera hydrothermalis (strain C41B8)</name>
    <dbReference type="NCBI Taxonomy" id="1304275"/>
    <lineage>
        <taxon>Bacteria</taxon>
        <taxon>Pseudomonadati</taxon>
        <taxon>Pseudomonadota</taxon>
        <taxon>Gammaproteobacteria</taxon>
        <taxon>Salinisphaerales</taxon>
        <taxon>Salinisphaeraceae</taxon>
        <taxon>Salinisphaera</taxon>
    </lineage>
</organism>
<dbReference type="STRING" id="1304275.C41B8_13135"/>
<keyword evidence="15" id="KW-1185">Reference proteome</keyword>
<feature type="domain" description="Histidine kinase" evidence="12">
    <location>
        <begin position="247"/>
        <end position="448"/>
    </location>
</feature>
<gene>
    <name evidence="14" type="ORF">C41B8_13135</name>
</gene>
<dbReference type="PANTHER" id="PTHR45436">
    <property type="entry name" value="SENSOR HISTIDINE KINASE YKOH"/>
    <property type="match status" value="1"/>
</dbReference>
<keyword evidence="6 11" id="KW-0812">Transmembrane</keyword>
<dbReference type="PRINTS" id="PR00344">
    <property type="entry name" value="BCTRLSENSOR"/>
</dbReference>
<evidence type="ECO:0000256" key="11">
    <source>
        <dbReference type="SAM" id="Phobius"/>
    </source>
</evidence>
<dbReference type="RefSeq" id="WP_037339049.1">
    <property type="nucleotide sequence ID" value="NZ_APNK01000022.1"/>
</dbReference>
<evidence type="ECO:0000259" key="12">
    <source>
        <dbReference type="PROSITE" id="PS50109"/>
    </source>
</evidence>
<sequence length="448" mass="49492">MNSLRARLLAATAVLLVAFIGLTGVALQTAVRERAEQAEHDRLQGLSYALLGSADITDDGQFNLAPRVLPESDLSRPDSGLYAMVLNEKKQMIWHSPSLLGSIDMPNLPAVGQWQEMRITRGNGNQLLTLSFGFRWVTEGGKDYRYTLVVAENTSTFVKQMQRFQGVLWTLLSVSALILLIVELLILRWGLAPLRRLARNLANLESDDDRRLQGDYPDEIQPLVNNLNTMLVNDQARLTRYRNALGDLAHSLKTPMAILRGIAEDKTLPDDQRSALRSQLARMNDILDYQLQKAAAAGKRSLTRRLAIAPIAERLGRALTKVYAEYGTRFEIRIPQTLQVPVDEGDITELLGTLMDNAAKYGKDRVIVGARRSNKGVLSLWVDDNGSGFGEAQPQRLLERGVRADSTREGQGLGLAVAAEIVHSYNGEIELTGSDMGGGRVLVRIPES</sequence>
<keyword evidence="5" id="KW-0808">Transferase</keyword>
<keyword evidence="4" id="KW-0597">Phosphoprotein</keyword>
<dbReference type="Gene3D" id="3.30.565.10">
    <property type="entry name" value="Histidine kinase-like ATPase, C-terminal domain"/>
    <property type="match status" value="1"/>
</dbReference>
<feature type="transmembrane region" description="Helical" evidence="11">
    <location>
        <begin position="167"/>
        <end position="191"/>
    </location>
</feature>
<dbReference type="eggNOG" id="COG0642">
    <property type="taxonomic scope" value="Bacteria"/>
</dbReference>
<evidence type="ECO:0000256" key="9">
    <source>
        <dbReference type="ARBA" id="ARBA00023012"/>
    </source>
</evidence>
<evidence type="ECO:0000313" key="14">
    <source>
        <dbReference type="EMBL" id="KEZ76792.1"/>
    </source>
</evidence>
<evidence type="ECO:0000256" key="1">
    <source>
        <dbReference type="ARBA" id="ARBA00000085"/>
    </source>
</evidence>
<dbReference type="InterPro" id="IPR003660">
    <property type="entry name" value="HAMP_dom"/>
</dbReference>
<dbReference type="Proteomes" id="UP000028302">
    <property type="component" value="Unassembled WGS sequence"/>
</dbReference>
<dbReference type="GO" id="GO:0004673">
    <property type="term" value="F:protein histidine kinase activity"/>
    <property type="evidence" value="ECO:0007669"/>
    <property type="project" value="UniProtKB-EC"/>
</dbReference>
<evidence type="ECO:0000256" key="6">
    <source>
        <dbReference type="ARBA" id="ARBA00022692"/>
    </source>
</evidence>
<protein>
    <recommendedName>
        <fullName evidence="3">histidine kinase</fullName>
        <ecNumber evidence="3">2.7.13.3</ecNumber>
    </recommendedName>
</protein>
<name>A0A084IJA8_SALHC</name>
<evidence type="ECO:0000313" key="15">
    <source>
        <dbReference type="Proteomes" id="UP000028302"/>
    </source>
</evidence>
<dbReference type="GO" id="GO:0005524">
    <property type="term" value="F:ATP binding"/>
    <property type="evidence" value="ECO:0007669"/>
    <property type="project" value="UniProtKB-KW"/>
</dbReference>
<dbReference type="SUPFAM" id="SSF55874">
    <property type="entry name" value="ATPase domain of HSP90 chaperone/DNA topoisomerase II/histidine kinase"/>
    <property type="match status" value="1"/>
</dbReference>
<accession>A0A084IJA8</accession>
<evidence type="ECO:0000256" key="2">
    <source>
        <dbReference type="ARBA" id="ARBA00004370"/>
    </source>
</evidence>
<evidence type="ECO:0000256" key="8">
    <source>
        <dbReference type="ARBA" id="ARBA00022989"/>
    </source>
</evidence>
<reference evidence="14 15" key="1">
    <citation type="submission" date="2013-03" db="EMBL/GenBank/DDBJ databases">
        <title>Salinisphaera hydrothermalis C41B8 Genome Sequencing.</title>
        <authorList>
            <person name="Li C."/>
            <person name="Lai Q."/>
            <person name="Shao Z."/>
        </authorList>
    </citation>
    <scope>NUCLEOTIDE SEQUENCE [LARGE SCALE GENOMIC DNA]</scope>
    <source>
        <strain evidence="14 15">C41B8</strain>
    </source>
</reference>
<dbReference type="Gene3D" id="1.10.287.130">
    <property type="match status" value="1"/>
</dbReference>
<keyword evidence="8 11" id="KW-1133">Transmembrane helix</keyword>
<dbReference type="EMBL" id="APNK01000022">
    <property type="protein sequence ID" value="KEZ76792.1"/>
    <property type="molecule type" value="Genomic_DNA"/>
</dbReference>
<evidence type="ECO:0000256" key="5">
    <source>
        <dbReference type="ARBA" id="ARBA00022679"/>
    </source>
</evidence>
<dbReference type="EC" id="2.7.13.3" evidence="3"/>
<proteinExistence type="predicted"/>
<dbReference type="InterPro" id="IPR036890">
    <property type="entry name" value="HATPase_C_sf"/>
</dbReference>
<dbReference type="PROSITE" id="PS50109">
    <property type="entry name" value="HIS_KIN"/>
    <property type="match status" value="1"/>
</dbReference>
<evidence type="ECO:0000256" key="7">
    <source>
        <dbReference type="ARBA" id="ARBA00022777"/>
    </source>
</evidence>
<dbReference type="InterPro" id="IPR003594">
    <property type="entry name" value="HATPase_dom"/>
</dbReference>